<organism evidence="1 2">
    <name type="scientific">Vibrio phage Ceto</name>
    <dbReference type="NCBI Taxonomy" id="2570300"/>
    <lineage>
        <taxon>Viruses</taxon>
        <taxon>Duplodnaviria</taxon>
        <taxon>Heunggongvirae</taxon>
        <taxon>Uroviricota</taxon>
        <taxon>Caudoviricetes</taxon>
        <taxon>Demerecviridae</taxon>
        <taxon>Ermolyevavirinae</taxon>
        <taxon>Cetovirus</taxon>
        <taxon>Cetovirus ceto</taxon>
    </lineage>
</organism>
<evidence type="ECO:0000313" key="1">
    <source>
        <dbReference type="EMBL" id="AUG85081.1"/>
    </source>
</evidence>
<evidence type="ECO:0000313" key="2">
    <source>
        <dbReference type="Proteomes" id="UP000240819"/>
    </source>
</evidence>
<sequence length="146" mass="17298">MVLDIILILWTYEFGSKTKMYLLKHPYLSYNICKFERHRNILMNMSDKIRYLTEILEHLVPNVNVTVVDPEGRPHSVRQCNLKEKVDILAEYPELRVHAEVYYDGVVHDVHHIVRPRNYKYFVVGQGKQIAKELKMELGCQMLGIR</sequence>
<gene>
    <name evidence="1" type="ORF">CETO_74</name>
</gene>
<accession>A0A2H5BGG9</accession>
<keyword evidence="2" id="KW-1185">Reference proteome</keyword>
<dbReference type="Proteomes" id="UP000240819">
    <property type="component" value="Segment"/>
</dbReference>
<proteinExistence type="predicted"/>
<dbReference type="EMBL" id="MG649966">
    <property type="protein sequence ID" value="AUG85081.1"/>
    <property type="molecule type" value="Genomic_DNA"/>
</dbReference>
<protein>
    <submittedName>
        <fullName evidence="1">Uncharacterized protein</fullName>
    </submittedName>
</protein>
<reference evidence="1 2" key="1">
    <citation type="submission" date="2017-12" db="EMBL/GenBank/DDBJ databases">
        <authorList>
            <person name="Lestochi C.V."/>
            <person name="Miller K.C."/>
            <person name="Miller J.S."/>
            <person name="Stanton M.L."/>
            <person name="Broussard G.W."/>
        </authorList>
    </citation>
    <scope>NUCLEOTIDE SEQUENCE [LARGE SCALE GENOMIC DNA]</scope>
</reference>
<name>A0A2H5BGG9_9CAUD</name>